<gene>
    <name evidence="1" type="ORF">EG028_09060</name>
</gene>
<comment type="caution">
    <text evidence="1">The sequence shown here is derived from an EMBL/GenBank/DDBJ whole genome shotgun (WGS) entry which is preliminary data.</text>
</comment>
<dbReference type="EMBL" id="RMBX01000004">
    <property type="protein sequence ID" value="RPD41458.1"/>
    <property type="molecule type" value="Genomic_DNA"/>
</dbReference>
<organism evidence="1 2">
    <name type="scientific">Chitinophaga barathri</name>
    <dbReference type="NCBI Taxonomy" id="1647451"/>
    <lineage>
        <taxon>Bacteria</taxon>
        <taxon>Pseudomonadati</taxon>
        <taxon>Bacteroidota</taxon>
        <taxon>Chitinophagia</taxon>
        <taxon>Chitinophagales</taxon>
        <taxon>Chitinophagaceae</taxon>
        <taxon>Chitinophaga</taxon>
    </lineage>
</organism>
<proteinExistence type="predicted"/>
<reference evidence="2" key="1">
    <citation type="submission" date="2018-11" db="EMBL/GenBank/DDBJ databases">
        <title>Chitinophaga lutea sp.nov., isolate from arsenic contaminated soil.</title>
        <authorList>
            <person name="Zong Y."/>
        </authorList>
    </citation>
    <scope>NUCLEOTIDE SEQUENCE [LARGE SCALE GENOMIC DNA]</scope>
    <source>
        <strain evidence="2">YLT18</strain>
    </source>
</reference>
<evidence type="ECO:0000313" key="1">
    <source>
        <dbReference type="EMBL" id="RPD41458.1"/>
    </source>
</evidence>
<keyword evidence="2" id="KW-1185">Reference proteome</keyword>
<name>A0A3N4MD19_9BACT</name>
<dbReference type="AlphaFoldDB" id="A0A3N4MD19"/>
<protein>
    <submittedName>
        <fullName evidence="1">Uncharacterized protein</fullName>
    </submittedName>
</protein>
<dbReference type="Proteomes" id="UP000279089">
    <property type="component" value="Unassembled WGS sequence"/>
</dbReference>
<evidence type="ECO:0000313" key="2">
    <source>
        <dbReference type="Proteomes" id="UP000279089"/>
    </source>
</evidence>
<accession>A0A3N4MD19</accession>
<sequence length="71" mass="7992">MSLCFKKEVIARLLTFTVFFEVRRTGPPRFKIIAGLFGLEREFHPLRFGSKSGMSSKFAKQAGLEPATQAL</sequence>